<dbReference type="EMBL" id="QFFZ01000021">
    <property type="protein sequence ID" value="TEB10801.1"/>
    <property type="molecule type" value="Genomic_DNA"/>
</dbReference>
<reference evidence="1 2" key="1">
    <citation type="journal article" date="2018" name="Environ. Microbiol.">
        <title>Novel energy conservation strategies and behaviour of Pelotomaculum schinkii driving syntrophic propionate catabolism.</title>
        <authorList>
            <person name="Hidalgo-Ahumada C.A.P."/>
            <person name="Nobu M.K."/>
            <person name="Narihiro T."/>
            <person name="Tamaki H."/>
            <person name="Liu W.T."/>
            <person name="Kamagata Y."/>
            <person name="Stams A.J.M."/>
            <person name="Imachi H."/>
            <person name="Sousa D.Z."/>
        </authorList>
    </citation>
    <scope>NUCLEOTIDE SEQUENCE [LARGE SCALE GENOMIC DNA]</scope>
    <source>
        <strain evidence="1 2">MGP</strain>
    </source>
</reference>
<gene>
    <name evidence="1" type="ORF">Pmgp_02116</name>
</gene>
<comment type="caution">
    <text evidence="1">The sequence shown here is derived from an EMBL/GenBank/DDBJ whole genome shotgun (WGS) entry which is preliminary data.</text>
</comment>
<keyword evidence="2" id="KW-1185">Reference proteome</keyword>
<name>A0A4Y7RPM9_9FIRM</name>
<evidence type="ECO:0000313" key="2">
    <source>
        <dbReference type="Proteomes" id="UP000297597"/>
    </source>
</evidence>
<evidence type="ECO:0000313" key="1">
    <source>
        <dbReference type="EMBL" id="TEB10801.1"/>
    </source>
</evidence>
<proteinExistence type="predicted"/>
<accession>A0A4Y7RPM9</accession>
<dbReference type="AlphaFoldDB" id="A0A4Y7RPM9"/>
<sequence>MILIVAVIIVVVKFIISKGSFKKDIYNKIETMDSELKEIRRLLEEKKCKVLLSSGYGFSVSPKKHMILVYYQKNYNKEVGY</sequence>
<protein>
    <submittedName>
        <fullName evidence="1">Uncharacterized protein</fullName>
    </submittedName>
</protein>
<organism evidence="1 2">
    <name type="scientific">Pelotomaculum propionicicum</name>
    <dbReference type="NCBI Taxonomy" id="258475"/>
    <lineage>
        <taxon>Bacteria</taxon>
        <taxon>Bacillati</taxon>
        <taxon>Bacillota</taxon>
        <taxon>Clostridia</taxon>
        <taxon>Eubacteriales</taxon>
        <taxon>Desulfotomaculaceae</taxon>
        <taxon>Pelotomaculum</taxon>
    </lineage>
</organism>
<dbReference type="Proteomes" id="UP000297597">
    <property type="component" value="Unassembled WGS sequence"/>
</dbReference>